<sequence length="131" mass="14759">MSFCKGNGPRAAPKEPVNEIPFWVTVLYNDWPHHNNDSKPGDFIALPLSYQAYPSTRLAAITERYERIIANYRKVGKMIYFVGPAYSEKDLRLSFKGNGLLPDTPGGMVVIGAYQVIPRDVQNQGLTSRKR</sequence>
<dbReference type="AlphaFoldDB" id="A0A6G1LWP5"/>
<evidence type="ECO:0000313" key="2">
    <source>
        <dbReference type="Proteomes" id="UP000483672"/>
    </source>
</evidence>
<comment type="caution">
    <text evidence="1">The sequence shown here is derived from an EMBL/GenBank/DDBJ whole genome shotgun (WGS) entry which is preliminary data.</text>
</comment>
<organism evidence="1 2">
    <name type="scientific">Orbilia oligospora</name>
    <name type="common">Nematode-trapping fungus</name>
    <name type="synonym">Arthrobotrys oligospora</name>
    <dbReference type="NCBI Taxonomy" id="2813651"/>
    <lineage>
        <taxon>Eukaryota</taxon>
        <taxon>Fungi</taxon>
        <taxon>Dikarya</taxon>
        <taxon>Ascomycota</taxon>
        <taxon>Pezizomycotina</taxon>
        <taxon>Orbiliomycetes</taxon>
        <taxon>Orbiliales</taxon>
        <taxon>Orbiliaceae</taxon>
        <taxon>Orbilia</taxon>
    </lineage>
</organism>
<gene>
    <name evidence="1" type="ORF">TWF191_008739</name>
</gene>
<accession>A0A6G1LWP5</accession>
<reference evidence="1 2" key="1">
    <citation type="submission" date="2019-06" db="EMBL/GenBank/DDBJ databases">
        <authorList>
            <person name="Palmer J.M."/>
        </authorList>
    </citation>
    <scope>NUCLEOTIDE SEQUENCE [LARGE SCALE GENOMIC DNA]</scope>
    <source>
        <strain evidence="1 2">TWF191</strain>
    </source>
</reference>
<evidence type="ECO:0000313" key="1">
    <source>
        <dbReference type="EMBL" id="KAF3230897.1"/>
    </source>
</evidence>
<protein>
    <submittedName>
        <fullName evidence="1">Uncharacterized protein</fullName>
    </submittedName>
</protein>
<dbReference type="EMBL" id="WIPF01000006">
    <property type="protein sequence ID" value="KAF3230897.1"/>
    <property type="molecule type" value="Genomic_DNA"/>
</dbReference>
<dbReference type="Proteomes" id="UP000483672">
    <property type="component" value="Unassembled WGS sequence"/>
</dbReference>
<proteinExistence type="predicted"/>
<name>A0A6G1LWP5_ORBOL</name>